<gene>
    <name evidence="4" type="ORF">M787_001135</name>
</gene>
<dbReference type="InterPro" id="IPR036779">
    <property type="entry name" value="LysM_dom_sf"/>
</dbReference>
<name>A0A173DYE0_9CHLA</name>
<feature type="domain" description="LysM" evidence="3">
    <location>
        <begin position="189"/>
        <end position="235"/>
    </location>
</feature>
<dbReference type="PROSITE" id="PS51782">
    <property type="entry name" value="LYSM"/>
    <property type="match status" value="2"/>
</dbReference>
<dbReference type="PANTHER" id="PTHR33734">
    <property type="entry name" value="LYSM DOMAIN-CONTAINING GPI-ANCHORED PROTEIN 2"/>
    <property type="match status" value="1"/>
</dbReference>
<reference evidence="4 5" key="1">
    <citation type="journal article" date="2014" name="Syst. Appl. Microbiol.">
        <title>Evidence for the existence of two new members of the family Chlamydiaceae and proposal of Chlamydia avium sp. nov. and Chlamydia gallinacea sp. nov.</title>
        <authorList>
            <person name="Sachse K."/>
            <person name="Laroucau K."/>
            <person name="Riege K."/>
            <person name="Wehner S."/>
            <person name="Dilcher M."/>
            <person name="Creasy H.H."/>
            <person name="Weidmann M."/>
            <person name="Myers G."/>
            <person name="Vorimore F."/>
            <person name="Vicari N."/>
            <person name="Magnino S."/>
            <person name="Liebler-Tenorio E."/>
            <person name="Ruettger A."/>
            <person name="Bavoil P.M."/>
            <person name="Hufert F.T."/>
            <person name="Rossello-Mora R."/>
            <person name="Marz M."/>
        </authorList>
    </citation>
    <scope>NUCLEOTIDE SEQUENCE [LARGE SCALE GENOMIC DNA]</scope>
    <source>
        <strain evidence="4 5">08-1274/3</strain>
    </source>
</reference>
<organism evidence="4 5">
    <name type="scientific">Chlamydia gallinacea 08-1274/3</name>
    <dbReference type="NCBI Taxonomy" id="1143323"/>
    <lineage>
        <taxon>Bacteria</taxon>
        <taxon>Pseudomonadati</taxon>
        <taxon>Chlamydiota</taxon>
        <taxon>Chlamydiia</taxon>
        <taxon>Chlamydiales</taxon>
        <taxon>Chlamydiaceae</taxon>
        <taxon>Chlamydia/Chlamydophila group</taxon>
        <taxon>Chlamydia</taxon>
    </lineage>
</organism>
<dbReference type="STRING" id="1143323.M787_001135"/>
<feature type="region of interest" description="Disordered" evidence="1">
    <location>
        <begin position="99"/>
        <end position="121"/>
    </location>
</feature>
<evidence type="ECO:0000256" key="2">
    <source>
        <dbReference type="SAM" id="Phobius"/>
    </source>
</evidence>
<dbReference type="GO" id="GO:0008932">
    <property type="term" value="F:lytic endotransglycosylase activity"/>
    <property type="evidence" value="ECO:0007669"/>
    <property type="project" value="TreeGrafter"/>
</dbReference>
<dbReference type="eggNOG" id="COG1388">
    <property type="taxonomic scope" value="Bacteria"/>
</dbReference>
<keyword evidence="2" id="KW-0472">Membrane</keyword>
<dbReference type="KEGG" id="cgz:M787_001135"/>
<feature type="transmembrane region" description="Helical" evidence="2">
    <location>
        <begin position="6"/>
        <end position="25"/>
    </location>
</feature>
<dbReference type="InterPro" id="IPR018392">
    <property type="entry name" value="LysM"/>
</dbReference>
<keyword evidence="2" id="KW-1133">Transmembrane helix</keyword>
<dbReference type="SUPFAM" id="SSF54106">
    <property type="entry name" value="LysM domain"/>
    <property type="match status" value="2"/>
</dbReference>
<evidence type="ECO:0000256" key="1">
    <source>
        <dbReference type="SAM" id="MobiDB-lite"/>
    </source>
</evidence>
<dbReference type="PANTHER" id="PTHR33734:SF22">
    <property type="entry name" value="MEMBRANE-BOUND LYTIC MUREIN TRANSGLYCOSYLASE D"/>
    <property type="match status" value="1"/>
</dbReference>
<feature type="domain" description="LysM" evidence="3">
    <location>
        <begin position="127"/>
        <end position="170"/>
    </location>
</feature>
<dbReference type="CDD" id="cd00118">
    <property type="entry name" value="LysM"/>
    <property type="match status" value="2"/>
</dbReference>
<accession>A0A173DYE0</accession>
<dbReference type="SMART" id="SM00257">
    <property type="entry name" value="LysM"/>
    <property type="match status" value="2"/>
</dbReference>
<dbReference type="AlphaFoldDB" id="A0A173DYE0"/>
<dbReference type="RefSeq" id="WP_021828631.1">
    <property type="nucleotide sequence ID" value="NZ_CP015840.1"/>
</dbReference>
<keyword evidence="2" id="KW-0812">Transmembrane</keyword>
<protein>
    <submittedName>
        <fullName evidence="4">Peptidase M23</fullName>
    </submittedName>
</protein>
<proteinExistence type="predicted"/>
<evidence type="ECO:0000313" key="4">
    <source>
        <dbReference type="EMBL" id="ANG65931.1"/>
    </source>
</evidence>
<dbReference type="Pfam" id="PF01476">
    <property type="entry name" value="LysM"/>
    <property type="match status" value="2"/>
</dbReference>
<sequence length="236" mass="26354">MNRRDTIIIATLVNAALVVVLFVTAKQTDKKHTDSLLLNLPPKIIEAVPATTIVNKKQEKVENIEKSVVVPQKISKEELASDFAEKELIVKTTPQPVTTLKSLSQPSATEVSTPTEPKTQPNKEAYTTVIVKKGDFLERIAKANHTTVSVLMQLNDLSSTQLKIGQVIKVPVSDKQEEAKKARIALADDFYTVQEGDSPWTIALRNGIRLEDLLRMNDLDEQKARRLRPGDQLRIR</sequence>
<evidence type="ECO:0000313" key="5">
    <source>
        <dbReference type="Proteomes" id="UP000019147"/>
    </source>
</evidence>
<dbReference type="Gene3D" id="3.10.350.10">
    <property type="entry name" value="LysM domain"/>
    <property type="match status" value="2"/>
</dbReference>
<dbReference type="Proteomes" id="UP000019147">
    <property type="component" value="Chromosome"/>
</dbReference>
<dbReference type="EMBL" id="CP015840">
    <property type="protein sequence ID" value="ANG65931.1"/>
    <property type="molecule type" value="Genomic_DNA"/>
</dbReference>
<evidence type="ECO:0000259" key="3">
    <source>
        <dbReference type="PROSITE" id="PS51782"/>
    </source>
</evidence>
<dbReference type="OrthoDB" id="19145at2"/>
<dbReference type="GeneID" id="81477906"/>